<comment type="caution">
    <text evidence="1">The sequence shown here is derived from an EMBL/GenBank/DDBJ whole genome shotgun (WGS) entry which is preliminary data.</text>
</comment>
<reference evidence="1 2" key="1">
    <citation type="submission" date="2016-02" db="EMBL/GenBank/DDBJ databases">
        <authorList>
            <person name="Wen L."/>
            <person name="He K."/>
            <person name="Yang H."/>
        </authorList>
    </citation>
    <scope>NUCLEOTIDE SEQUENCE [LARGE SCALE GENOMIC DNA]</scope>
    <source>
        <strain evidence="1">ShG14-8</strain>
    </source>
</reference>
<dbReference type="Pfam" id="PF03682">
    <property type="entry name" value="UPF0158"/>
    <property type="match status" value="1"/>
</dbReference>
<dbReference type="EMBL" id="LSLI01000141">
    <property type="protein sequence ID" value="KXS30792.1"/>
    <property type="molecule type" value="Genomic_DNA"/>
</dbReference>
<protein>
    <submittedName>
        <fullName evidence="1">Uncharacterized protein</fullName>
    </submittedName>
</protein>
<dbReference type="AlphaFoldDB" id="A0A139BP98"/>
<evidence type="ECO:0000313" key="2">
    <source>
        <dbReference type="Proteomes" id="UP000070578"/>
    </source>
</evidence>
<organism evidence="1 2">
    <name type="scientific">Candidatus Gallionella acididurans</name>
    <dbReference type="NCBI Taxonomy" id="1796491"/>
    <lineage>
        <taxon>Bacteria</taxon>
        <taxon>Pseudomonadati</taxon>
        <taxon>Pseudomonadota</taxon>
        <taxon>Betaproteobacteria</taxon>
        <taxon>Nitrosomonadales</taxon>
        <taxon>Gallionellaceae</taxon>
        <taxon>Gallionella</taxon>
    </lineage>
</organism>
<proteinExistence type="predicted"/>
<evidence type="ECO:0000313" key="1">
    <source>
        <dbReference type="EMBL" id="KXS30792.1"/>
    </source>
</evidence>
<accession>A0A139BP98</accession>
<dbReference type="Proteomes" id="UP000070578">
    <property type="component" value="Unassembled WGS sequence"/>
</dbReference>
<sequence length="151" mass="17151">MTSARSVARIRFSELLDAFEFVSFGTQFEHSAYIDPITGAIFCVSAGIEMEDEVPDDLETSDRYIGVPHKNDLNLGRNLALSFAEEELPDQYNTVAEFFRSKGAYGHFKDFLGDRDLLEKWYAFEARETGKALRSWCHGNSIELINEQPPT</sequence>
<gene>
    <name evidence="1" type="ORF">AWT59_3085</name>
</gene>
<reference evidence="1 2" key="2">
    <citation type="submission" date="2016-03" db="EMBL/GenBank/DDBJ databases">
        <title>New uncultured bacterium of the family Gallionellaceae from acid mine drainage: description and reconstruction of genome based on metagenomic analysis of microbial community.</title>
        <authorList>
            <person name="Kadnikov V."/>
            <person name="Ivasenko D."/>
            <person name="Beletsky A."/>
            <person name="Mardanov A."/>
            <person name="Danilova E."/>
            <person name="Pimenov N."/>
            <person name="Karnachuk O."/>
            <person name="Ravin N."/>
        </authorList>
    </citation>
    <scope>NUCLEOTIDE SEQUENCE [LARGE SCALE GENOMIC DNA]</scope>
    <source>
        <strain evidence="1">ShG14-8</strain>
    </source>
</reference>
<name>A0A139BP98_9PROT</name>
<dbReference type="InterPro" id="IPR005361">
    <property type="entry name" value="UPF0158"/>
</dbReference>